<dbReference type="SMART" id="SM00116">
    <property type="entry name" value="CBS"/>
    <property type="match status" value="2"/>
</dbReference>
<dbReference type="Proteomes" id="UP000319004">
    <property type="component" value="Chromosome"/>
</dbReference>
<gene>
    <name evidence="4" type="primary">hrp1_2</name>
    <name evidence="4" type="ORF">Enr13x_23140</name>
</gene>
<dbReference type="Gene3D" id="3.10.580.10">
    <property type="entry name" value="CBS-domain"/>
    <property type="match status" value="1"/>
</dbReference>
<dbReference type="AlphaFoldDB" id="A0A518HNW5"/>
<dbReference type="PROSITE" id="PS51371">
    <property type="entry name" value="CBS"/>
    <property type="match status" value="2"/>
</dbReference>
<reference evidence="4 5" key="1">
    <citation type="submission" date="2019-03" db="EMBL/GenBank/DDBJ databases">
        <title>Deep-cultivation of Planctomycetes and their phenomic and genomic characterization uncovers novel biology.</title>
        <authorList>
            <person name="Wiegand S."/>
            <person name="Jogler M."/>
            <person name="Boedeker C."/>
            <person name="Pinto D."/>
            <person name="Vollmers J."/>
            <person name="Rivas-Marin E."/>
            <person name="Kohn T."/>
            <person name="Peeters S.H."/>
            <person name="Heuer A."/>
            <person name="Rast P."/>
            <person name="Oberbeckmann S."/>
            <person name="Bunk B."/>
            <person name="Jeske O."/>
            <person name="Meyerdierks A."/>
            <person name="Storesund J.E."/>
            <person name="Kallscheuer N."/>
            <person name="Luecker S."/>
            <person name="Lage O.M."/>
            <person name="Pohl T."/>
            <person name="Merkel B.J."/>
            <person name="Hornburger P."/>
            <person name="Mueller R.-W."/>
            <person name="Bruemmer F."/>
            <person name="Labrenz M."/>
            <person name="Spormann A.M."/>
            <person name="Op den Camp H."/>
            <person name="Overmann J."/>
            <person name="Amann R."/>
            <person name="Jetten M.S.M."/>
            <person name="Mascher T."/>
            <person name="Medema M.H."/>
            <person name="Devos D.P."/>
            <person name="Kaster A.-K."/>
            <person name="Ovreas L."/>
            <person name="Rohde M."/>
            <person name="Galperin M.Y."/>
            <person name="Jogler C."/>
        </authorList>
    </citation>
    <scope>NUCLEOTIDE SEQUENCE [LARGE SCALE GENOMIC DNA]</scope>
    <source>
        <strain evidence="4 5">Enr13</strain>
    </source>
</reference>
<dbReference type="OrthoDB" id="9802114at2"/>
<dbReference type="InterPro" id="IPR000644">
    <property type="entry name" value="CBS_dom"/>
</dbReference>
<dbReference type="InterPro" id="IPR046342">
    <property type="entry name" value="CBS_dom_sf"/>
</dbReference>
<feature type="domain" description="CBS" evidence="3">
    <location>
        <begin position="7"/>
        <end position="64"/>
    </location>
</feature>
<name>A0A518HNW5_9BACT</name>
<evidence type="ECO:0000259" key="3">
    <source>
        <dbReference type="PROSITE" id="PS51371"/>
    </source>
</evidence>
<proteinExistence type="predicted"/>
<sequence>MSVGRICTRTVDVAAPDESAQAAAIRMKTRNVGTLIVLDQNQCPIGIVTDRDLTMCVVAKGLDPTMTELEMVMSKLPESVTENTPIEAAIGIMRRGAHRRLPVVDDAGQLIGLVTLDDVLSLLSEEFEEIGELVRQEGPTSSTV</sequence>
<dbReference type="EMBL" id="CP037423">
    <property type="protein sequence ID" value="QDV42467.1"/>
    <property type="molecule type" value="Genomic_DNA"/>
</dbReference>
<accession>A0A518HNW5</accession>
<evidence type="ECO:0000256" key="2">
    <source>
        <dbReference type="PROSITE-ProRule" id="PRU00703"/>
    </source>
</evidence>
<keyword evidence="1 2" id="KW-0129">CBS domain</keyword>
<dbReference type="InterPro" id="IPR051257">
    <property type="entry name" value="Diverse_CBS-Domain"/>
</dbReference>
<dbReference type="RefSeq" id="WP_145386092.1">
    <property type="nucleotide sequence ID" value="NZ_CP037423.1"/>
</dbReference>
<protein>
    <submittedName>
        <fullName evidence="4">Hypoxic response protein 1</fullName>
    </submittedName>
</protein>
<dbReference type="PANTHER" id="PTHR43080">
    <property type="entry name" value="CBS DOMAIN-CONTAINING PROTEIN CBSX3, MITOCHONDRIAL"/>
    <property type="match status" value="1"/>
</dbReference>
<keyword evidence="5" id="KW-1185">Reference proteome</keyword>
<feature type="domain" description="CBS" evidence="3">
    <location>
        <begin position="73"/>
        <end position="129"/>
    </location>
</feature>
<dbReference type="SUPFAM" id="SSF54631">
    <property type="entry name" value="CBS-domain pair"/>
    <property type="match status" value="1"/>
</dbReference>
<dbReference type="PANTHER" id="PTHR43080:SF2">
    <property type="entry name" value="CBS DOMAIN-CONTAINING PROTEIN"/>
    <property type="match status" value="1"/>
</dbReference>
<dbReference type="KEGG" id="snep:Enr13x_23140"/>
<organism evidence="4 5">
    <name type="scientific">Stieleria neptunia</name>
    <dbReference type="NCBI Taxonomy" id="2527979"/>
    <lineage>
        <taxon>Bacteria</taxon>
        <taxon>Pseudomonadati</taxon>
        <taxon>Planctomycetota</taxon>
        <taxon>Planctomycetia</taxon>
        <taxon>Pirellulales</taxon>
        <taxon>Pirellulaceae</taxon>
        <taxon>Stieleria</taxon>
    </lineage>
</organism>
<evidence type="ECO:0000313" key="4">
    <source>
        <dbReference type="EMBL" id="QDV42467.1"/>
    </source>
</evidence>
<evidence type="ECO:0000256" key="1">
    <source>
        <dbReference type="ARBA" id="ARBA00023122"/>
    </source>
</evidence>
<evidence type="ECO:0000313" key="5">
    <source>
        <dbReference type="Proteomes" id="UP000319004"/>
    </source>
</evidence>
<dbReference type="Pfam" id="PF00571">
    <property type="entry name" value="CBS"/>
    <property type="match status" value="2"/>
</dbReference>